<dbReference type="Proteomes" id="UP001062846">
    <property type="component" value="Chromosome 2"/>
</dbReference>
<protein>
    <submittedName>
        <fullName evidence="1">Uncharacterized protein</fullName>
    </submittedName>
</protein>
<keyword evidence="2" id="KW-1185">Reference proteome</keyword>
<name>A0ACC0PU56_RHOML</name>
<evidence type="ECO:0000313" key="1">
    <source>
        <dbReference type="EMBL" id="KAI8568679.1"/>
    </source>
</evidence>
<proteinExistence type="predicted"/>
<reference evidence="1" key="1">
    <citation type="submission" date="2022-02" db="EMBL/GenBank/DDBJ databases">
        <title>Plant Genome Project.</title>
        <authorList>
            <person name="Zhang R.-G."/>
        </authorList>
    </citation>
    <scope>NUCLEOTIDE SEQUENCE</scope>
    <source>
        <strain evidence="1">AT1</strain>
    </source>
</reference>
<accession>A0ACC0PU56</accession>
<comment type="caution">
    <text evidence="1">The sequence shown here is derived from an EMBL/GenBank/DDBJ whole genome shotgun (WGS) entry which is preliminary data.</text>
</comment>
<evidence type="ECO:0000313" key="2">
    <source>
        <dbReference type="Proteomes" id="UP001062846"/>
    </source>
</evidence>
<organism evidence="1 2">
    <name type="scientific">Rhododendron molle</name>
    <name type="common">Chinese azalea</name>
    <name type="synonym">Azalea mollis</name>
    <dbReference type="NCBI Taxonomy" id="49168"/>
    <lineage>
        <taxon>Eukaryota</taxon>
        <taxon>Viridiplantae</taxon>
        <taxon>Streptophyta</taxon>
        <taxon>Embryophyta</taxon>
        <taxon>Tracheophyta</taxon>
        <taxon>Spermatophyta</taxon>
        <taxon>Magnoliopsida</taxon>
        <taxon>eudicotyledons</taxon>
        <taxon>Gunneridae</taxon>
        <taxon>Pentapetalae</taxon>
        <taxon>asterids</taxon>
        <taxon>Ericales</taxon>
        <taxon>Ericaceae</taxon>
        <taxon>Ericoideae</taxon>
        <taxon>Rhodoreae</taxon>
        <taxon>Rhododendron</taxon>
    </lineage>
</organism>
<sequence>MQPSCPSSSPVQTPSPQRSHSLPGISRLSSQQHRSFTKSQASPSNPSVPMADNDATIAELQTQIATLLAEKAARDAEDEERSMANQNRPENPELAKQVKEIKHALARSHGDQILDFEGLCLFPDSQLAEKFKMPNIEKFNGTGNLTSHVRHVINTLKPMGLNDELIAQLFQRTLTGSAFDWFLTLEFEHYHTWPEIANAFIKQYVYNVQVELTTRDLEMTKQESNEDFVTFVARWREKAAKMKNRPSEEDQVRIVVKNLQSKYLKHIYTQAITDFKCLHATGLQIEERLKLGLIGKEETPPPKKTFSTRTSHASVNTLNSAPPQDPFQASPSRNSNRPRRNFSPLYMTLSQALTILSRQGHLKPLNKPLPPPPYGPNHDPNMQCVYHQHSGHEIDNCMCLRHDIQDLIDSRTIKPPQPDTQTKTPNTKPPQNVNLINLSHNPTYNPSQYIVQSNQTKPTLTFPEEDECFMMEEEEDVESDQSEIIDPDMSDEEEQAKEEKLRKWKEHSWAKHNLEDPDIPFVEDDEWLRIWFENRKKEKERVIMMRRHARFEPAQIVVPINRLKILMPPIVWQTINLIEKVEEFQMQPWINPYDECDYSQWIEEREYLDFICSDPYKAGESDFDEMKGEYNDPLDGISLASQFNQEEVTDYMVNKEDKKVQADVSIWGLLMSRRSDGSNSKALFSKEEGEKEYKIEEVKAKEGGP</sequence>
<dbReference type="EMBL" id="CM046389">
    <property type="protein sequence ID" value="KAI8568679.1"/>
    <property type="molecule type" value="Genomic_DNA"/>
</dbReference>
<gene>
    <name evidence="1" type="ORF">RHMOL_Rhmol02G0219000</name>
</gene>